<protein>
    <submittedName>
        <fullName evidence="3">Uncharacterized protein</fullName>
    </submittedName>
</protein>
<proteinExistence type="predicted"/>
<dbReference type="EMBL" id="LR797272">
    <property type="protein sequence ID" value="CAB4197469.1"/>
    <property type="molecule type" value="Genomic_DNA"/>
</dbReference>
<accession>A0A6J5RKK2</accession>
<organism evidence="3">
    <name type="scientific">uncultured Caudovirales phage</name>
    <dbReference type="NCBI Taxonomy" id="2100421"/>
    <lineage>
        <taxon>Viruses</taxon>
        <taxon>Duplodnaviria</taxon>
        <taxon>Heunggongvirae</taxon>
        <taxon>Uroviricota</taxon>
        <taxon>Caudoviricetes</taxon>
        <taxon>Peduoviridae</taxon>
        <taxon>Maltschvirus</taxon>
        <taxon>Maltschvirus maltsch</taxon>
    </lineage>
</organism>
<evidence type="ECO:0000313" key="1">
    <source>
        <dbReference type="EMBL" id="CAB4170900.1"/>
    </source>
</evidence>
<sequence length="153" mass="18275">MLDENEYYIVMKLTSGEQVMAVLKEEDDEHVLLESPMCIRTIPILDANREHITAQPLCQFSDDRSFVIAKRDIMFVKKLHHVFIPHYQRIVAEHERLSFISKDKKEELLWEDDIDVEEAKRRILMLEELAKTPKDEREEERYRVFIEGNDTIN</sequence>
<dbReference type="EMBL" id="LR797019">
    <property type="protein sequence ID" value="CAB4181989.1"/>
    <property type="molecule type" value="Genomic_DNA"/>
</dbReference>
<evidence type="ECO:0000313" key="4">
    <source>
        <dbReference type="EMBL" id="CAB4211589.1"/>
    </source>
</evidence>
<evidence type="ECO:0000313" key="5">
    <source>
        <dbReference type="EMBL" id="CAB5238702.1"/>
    </source>
</evidence>
<gene>
    <name evidence="2" type="ORF">UFOVP1066_102</name>
    <name evidence="3" type="ORF">UFOVP1315_13</name>
    <name evidence="4" type="ORF">UFOVP1421_196</name>
    <name evidence="5" type="ORF">UFOVP1525_206</name>
    <name evidence="1" type="ORF">UFOVP909_169</name>
</gene>
<evidence type="ECO:0000313" key="2">
    <source>
        <dbReference type="EMBL" id="CAB4181989.1"/>
    </source>
</evidence>
<name>A0A6J5RKK2_9CAUD</name>
<dbReference type="EMBL" id="LR798454">
    <property type="protein sequence ID" value="CAB5238702.1"/>
    <property type="molecule type" value="Genomic_DNA"/>
</dbReference>
<reference evidence="3" key="1">
    <citation type="submission" date="2020-05" db="EMBL/GenBank/DDBJ databases">
        <authorList>
            <person name="Chiriac C."/>
            <person name="Salcher M."/>
            <person name="Ghai R."/>
            <person name="Kavagutti S V."/>
        </authorList>
    </citation>
    <scope>NUCLEOTIDE SEQUENCE</scope>
</reference>
<dbReference type="EMBL" id="LR796861">
    <property type="protein sequence ID" value="CAB4170900.1"/>
    <property type="molecule type" value="Genomic_DNA"/>
</dbReference>
<evidence type="ECO:0000313" key="3">
    <source>
        <dbReference type="EMBL" id="CAB4197469.1"/>
    </source>
</evidence>
<dbReference type="Gene3D" id="2.30.30.100">
    <property type="match status" value="1"/>
</dbReference>
<dbReference type="EMBL" id="LR797375">
    <property type="protein sequence ID" value="CAB4211589.1"/>
    <property type="molecule type" value="Genomic_DNA"/>
</dbReference>